<protein>
    <submittedName>
        <fullName evidence="1">Uncharacterized protein</fullName>
    </submittedName>
</protein>
<accession>A0A450UVM1</accession>
<evidence type="ECO:0000313" key="1">
    <source>
        <dbReference type="EMBL" id="VFJ96575.1"/>
    </source>
</evidence>
<gene>
    <name evidence="1" type="ORF">BECKH772A_GA0070896_1010610</name>
    <name evidence="2" type="ORF">BECKH772B_GA0070898_101239</name>
    <name evidence="3" type="ORF">BECKH772C_GA0070978_101149</name>
</gene>
<dbReference type="EMBL" id="CAADFI010000123">
    <property type="protein sequence ID" value="VFJ97986.1"/>
    <property type="molecule type" value="Genomic_DNA"/>
</dbReference>
<dbReference type="EMBL" id="CAADFG010000106">
    <property type="protein sequence ID" value="VFJ96575.1"/>
    <property type="molecule type" value="Genomic_DNA"/>
</dbReference>
<dbReference type="EMBL" id="CAADFJ010000114">
    <property type="protein sequence ID" value="VFK03124.1"/>
    <property type="molecule type" value="Genomic_DNA"/>
</dbReference>
<name>A0A450UVM1_9GAMM</name>
<dbReference type="AlphaFoldDB" id="A0A450UVM1"/>
<evidence type="ECO:0000313" key="2">
    <source>
        <dbReference type="EMBL" id="VFJ97986.1"/>
    </source>
</evidence>
<evidence type="ECO:0000313" key="3">
    <source>
        <dbReference type="EMBL" id="VFK03124.1"/>
    </source>
</evidence>
<reference evidence="1" key="1">
    <citation type="submission" date="2019-02" db="EMBL/GenBank/DDBJ databases">
        <authorList>
            <person name="Gruber-Vodicka R. H."/>
            <person name="Seah K. B. B."/>
        </authorList>
    </citation>
    <scope>NUCLEOTIDE SEQUENCE</scope>
    <source>
        <strain evidence="3">BECK_SA2B12</strain>
        <strain evidence="1">BECK_SA2B15</strain>
        <strain evidence="2">BECK_SA2B20</strain>
    </source>
</reference>
<organism evidence="1">
    <name type="scientific">Candidatus Kentrum eta</name>
    <dbReference type="NCBI Taxonomy" id="2126337"/>
    <lineage>
        <taxon>Bacteria</taxon>
        <taxon>Pseudomonadati</taxon>
        <taxon>Pseudomonadota</taxon>
        <taxon>Gammaproteobacteria</taxon>
        <taxon>Candidatus Kentrum</taxon>
    </lineage>
</organism>
<proteinExistence type="predicted"/>
<sequence>MRLHTAKPLVHSLHYYLISDYPSKYLSVSTTFYSIILEEEETVKIIPIVPDFVYEGLKQ</sequence>